<feature type="compositionally biased region" description="Pro residues" evidence="1">
    <location>
        <begin position="221"/>
        <end position="239"/>
    </location>
</feature>
<gene>
    <name evidence="3" type="primary">LOC132532758</name>
</gene>
<evidence type="ECO:0000256" key="1">
    <source>
        <dbReference type="SAM" id="MobiDB-lite"/>
    </source>
</evidence>
<feature type="compositionally biased region" description="Basic residues" evidence="1">
    <location>
        <begin position="40"/>
        <end position="50"/>
    </location>
</feature>
<evidence type="ECO:0000313" key="3">
    <source>
        <dbReference type="RefSeq" id="XP_060027343.1"/>
    </source>
</evidence>
<dbReference type="GeneID" id="132532758"/>
<dbReference type="RefSeq" id="XP_060027343.1">
    <property type="nucleotide sequence ID" value="XM_060171360.1"/>
</dbReference>
<protein>
    <submittedName>
        <fullName evidence="3">Nascent polypeptide-associated complex subunit alpha, muscle-specific form-like</fullName>
    </submittedName>
</protein>
<keyword evidence="2" id="KW-1185">Reference proteome</keyword>
<organism evidence="2 3">
    <name type="scientific">Erinaceus europaeus</name>
    <name type="common">Western European hedgehog</name>
    <dbReference type="NCBI Taxonomy" id="9365"/>
    <lineage>
        <taxon>Eukaryota</taxon>
        <taxon>Metazoa</taxon>
        <taxon>Chordata</taxon>
        <taxon>Craniata</taxon>
        <taxon>Vertebrata</taxon>
        <taxon>Euteleostomi</taxon>
        <taxon>Mammalia</taxon>
        <taxon>Eutheria</taxon>
        <taxon>Laurasiatheria</taxon>
        <taxon>Eulipotyphla</taxon>
        <taxon>Erinaceidae</taxon>
        <taxon>Erinaceinae</taxon>
        <taxon>Erinaceus</taxon>
    </lineage>
</organism>
<feature type="compositionally biased region" description="Basic and acidic residues" evidence="1">
    <location>
        <begin position="191"/>
        <end position="205"/>
    </location>
</feature>
<accession>A0ABM3VSN5</accession>
<feature type="compositionally biased region" description="Polar residues" evidence="1">
    <location>
        <begin position="241"/>
        <end position="251"/>
    </location>
</feature>
<dbReference type="Proteomes" id="UP001652624">
    <property type="component" value="Chromosome 2"/>
</dbReference>
<feature type="compositionally biased region" description="Low complexity" evidence="1">
    <location>
        <begin position="12"/>
        <end position="23"/>
    </location>
</feature>
<feature type="compositionally biased region" description="Basic residues" evidence="1">
    <location>
        <begin position="71"/>
        <end position="80"/>
    </location>
</feature>
<proteinExistence type="predicted"/>
<reference evidence="2" key="1">
    <citation type="submission" date="2025-05" db="UniProtKB">
        <authorList>
            <consortium name="RefSeq"/>
        </authorList>
    </citation>
    <scope>NUCLEOTIDE SEQUENCE [LARGE SCALE GENOMIC DNA]</scope>
</reference>
<feature type="compositionally biased region" description="Pro residues" evidence="1">
    <location>
        <begin position="254"/>
        <end position="263"/>
    </location>
</feature>
<feature type="compositionally biased region" description="Basic and acidic residues" evidence="1">
    <location>
        <begin position="267"/>
        <end position="282"/>
    </location>
</feature>
<name>A0ABM3VSN5_ERIEU</name>
<reference evidence="3" key="2">
    <citation type="submission" date="2025-08" db="UniProtKB">
        <authorList>
            <consortium name="RefSeq"/>
        </authorList>
    </citation>
    <scope>IDENTIFICATION</scope>
</reference>
<feature type="region of interest" description="Disordered" evidence="1">
    <location>
        <begin position="1"/>
        <end position="298"/>
    </location>
</feature>
<evidence type="ECO:0000313" key="2">
    <source>
        <dbReference type="Proteomes" id="UP001652624"/>
    </source>
</evidence>
<sequence length="298" mass="32033">MPTKVSPVHAKSPPGRGTPSSRPDCVGGRESAPTFTFAGPRKRRCRKFRRSPAPTLPRQPGRRGGWARPASAHRGRRNKVSRPGETFLRESAAAVRGLQLATLRPPRPLKLPERQEAPAPPPRQGPGRGDPERKRPDAAPASTEPSSGGAAEETPSRPPAGPGGGQSRLKGPSVGLRSPRQRQELPAASRESAEGFPRPETDRRRFVSRPSGPEEEMGRSAPPPPARPPPRGPTAPPALPSTSLRRWQGSSRRLPPPPRPAPPHFSRVKEDLSVVESRDGIRSKNGKTSKKLTIADCG</sequence>